<feature type="domain" description="Histidine kinase" evidence="8">
    <location>
        <begin position="117"/>
        <end position="340"/>
    </location>
</feature>
<dbReference type="InterPro" id="IPR003594">
    <property type="entry name" value="HATPase_dom"/>
</dbReference>
<dbReference type="OrthoDB" id="9815202at2"/>
<evidence type="ECO:0000313" key="10">
    <source>
        <dbReference type="Proteomes" id="UP000219467"/>
    </source>
</evidence>
<dbReference type="GO" id="GO:0004673">
    <property type="term" value="F:protein histidine kinase activity"/>
    <property type="evidence" value="ECO:0007669"/>
    <property type="project" value="UniProtKB-EC"/>
</dbReference>
<keyword evidence="5" id="KW-0812">Transmembrane</keyword>
<name>A0A285D0A5_9RHOB</name>
<dbReference type="InterPro" id="IPR036890">
    <property type="entry name" value="HATPase_C_sf"/>
</dbReference>
<dbReference type="SMART" id="SM00387">
    <property type="entry name" value="HATPase_c"/>
    <property type="match status" value="1"/>
</dbReference>
<dbReference type="SUPFAM" id="SSF55874">
    <property type="entry name" value="ATPase domain of HSP90 chaperone/DNA topoisomerase II/histidine kinase"/>
    <property type="match status" value="1"/>
</dbReference>
<keyword evidence="7" id="KW-1133">Transmembrane helix</keyword>
<evidence type="ECO:0000256" key="6">
    <source>
        <dbReference type="ARBA" id="ARBA00022777"/>
    </source>
</evidence>
<dbReference type="Gene3D" id="3.30.565.10">
    <property type="entry name" value="Histidine kinase-like ATPase, C-terminal domain"/>
    <property type="match status" value="1"/>
</dbReference>
<dbReference type="PROSITE" id="PS50109">
    <property type="entry name" value="HIS_KIN"/>
    <property type="match status" value="1"/>
</dbReference>
<dbReference type="AlphaFoldDB" id="A0A285D0A5"/>
<proteinExistence type="predicted"/>
<evidence type="ECO:0000256" key="3">
    <source>
        <dbReference type="ARBA" id="ARBA00022553"/>
    </source>
</evidence>
<dbReference type="GO" id="GO:0005886">
    <property type="term" value="C:plasma membrane"/>
    <property type="evidence" value="ECO:0007669"/>
    <property type="project" value="TreeGrafter"/>
</dbReference>
<dbReference type="EMBL" id="OAOQ01000014">
    <property type="protein sequence ID" value="SNX73105.1"/>
    <property type="molecule type" value="Genomic_DNA"/>
</dbReference>
<gene>
    <name evidence="9" type="ORF">SAMN05878503_11435</name>
</gene>
<sequence length="340" mass="37393">MFALDCVVSKPDDSFRYYPGAIFNLPADLAGASKISSYAALRTAGWHKIDFGYMALVRIGNDGTRFCFPGAIPSLAVFKNRLAVPAQMTVKRIEEYVASLESLEAAFAASYHNDLNLVVHDMRRLSGVIYHAAEEAKLSIQALPRDNGAIRLIDNIVAAQSMLRIRVDMIDFSGDPLQERAKTNVQVFRKVDKVVRSFRPMAERSGVQISLNGSSYSTSRGPDILEIVPYILIDNAIKYSPHNGSIDVSVSEEDGNISFSVSSIGPEIKEYEKQRIFERGYRGEATRDRGDSGSGLGLFLCSQIVTSFNGSIDVTVGEREIMTGKGSCREIVFSVRLPKA</sequence>
<keyword evidence="3" id="KW-0597">Phosphoprotein</keyword>
<dbReference type="PANTHER" id="PTHR45436">
    <property type="entry name" value="SENSOR HISTIDINE KINASE YKOH"/>
    <property type="match status" value="1"/>
</dbReference>
<dbReference type="InterPro" id="IPR005467">
    <property type="entry name" value="His_kinase_dom"/>
</dbReference>
<evidence type="ECO:0000256" key="7">
    <source>
        <dbReference type="ARBA" id="ARBA00022989"/>
    </source>
</evidence>
<keyword evidence="7" id="KW-0472">Membrane</keyword>
<protein>
    <recommendedName>
        <fullName evidence="2">histidine kinase</fullName>
        <ecNumber evidence="2">2.7.13.3</ecNumber>
    </recommendedName>
</protein>
<dbReference type="Proteomes" id="UP000219467">
    <property type="component" value="Unassembled WGS sequence"/>
</dbReference>
<evidence type="ECO:0000256" key="5">
    <source>
        <dbReference type="ARBA" id="ARBA00022692"/>
    </source>
</evidence>
<dbReference type="EC" id="2.7.13.3" evidence="2"/>
<evidence type="ECO:0000313" key="9">
    <source>
        <dbReference type="EMBL" id="SNX73105.1"/>
    </source>
</evidence>
<dbReference type="RefSeq" id="WP_097031214.1">
    <property type="nucleotide sequence ID" value="NZ_OAOQ01000014.1"/>
</dbReference>
<keyword evidence="4" id="KW-0808">Transferase</keyword>
<evidence type="ECO:0000256" key="4">
    <source>
        <dbReference type="ARBA" id="ARBA00022679"/>
    </source>
</evidence>
<comment type="catalytic activity">
    <reaction evidence="1">
        <text>ATP + protein L-histidine = ADP + protein N-phospho-L-histidine.</text>
        <dbReference type="EC" id="2.7.13.3"/>
    </reaction>
</comment>
<keyword evidence="6 9" id="KW-0418">Kinase</keyword>
<evidence type="ECO:0000256" key="2">
    <source>
        <dbReference type="ARBA" id="ARBA00012438"/>
    </source>
</evidence>
<evidence type="ECO:0000259" key="8">
    <source>
        <dbReference type="PROSITE" id="PS50109"/>
    </source>
</evidence>
<keyword evidence="10" id="KW-1185">Reference proteome</keyword>
<dbReference type="Pfam" id="PF02518">
    <property type="entry name" value="HATPase_c"/>
    <property type="match status" value="1"/>
</dbReference>
<dbReference type="InterPro" id="IPR050428">
    <property type="entry name" value="TCS_sensor_his_kinase"/>
</dbReference>
<dbReference type="PANTHER" id="PTHR45436:SF5">
    <property type="entry name" value="SENSOR HISTIDINE KINASE TRCS"/>
    <property type="match status" value="1"/>
</dbReference>
<accession>A0A285D0A5</accession>
<evidence type="ECO:0000256" key="1">
    <source>
        <dbReference type="ARBA" id="ARBA00000085"/>
    </source>
</evidence>
<reference evidence="10" key="1">
    <citation type="submission" date="2017-08" db="EMBL/GenBank/DDBJ databases">
        <authorList>
            <person name="Varghese N."/>
            <person name="Submissions S."/>
        </authorList>
    </citation>
    <scope>NUCLEOTIDE SEQUENCE [LARGE SCALE GENOMIC DNA]</scope>
    <source>
        <strain evidence="10">JA234</strain>
    </source>
</reference>
<dbReference type="GO" id="GO:0000160">
    <property type="term" value="P:phosphorelay signal transduction system"/>
    <property type="evidence" value="ECO:0007669"/>
    <property type="project" value="TreeGrafter"/>
</dbReference>
<organism evidence="9 10">
    <name type="scientific">Cereibacter ovatus</name>
    <dbReference type="NCBI Taxonomy" id="439529"/>
    <lineage>
        <taxon>Bacteria</taxon>
        <taxon>Pseudomonadati</taxon>
        <taxon>Pseudomonadota</taxon>
        <taxon>Alphaproteobacteria</taxon>
        <taxon>Rhodobacterales</taxon>
        <taxon>Paracoccaceae</taxon>
        <taxon>Cereibacter</taxon>
    </lineage>
</organism>